<name>A0ACB8U815_9APHY</name>
<accession>A0ACB8U815</accession>
<dbReference type="EMBL" id="MU274907">
    <property type="protein sequence ID" value="KAI0090493.1"/>
    <property type="molecule type" value="Genomic_DNA"/>
</dbReference>
<comment type="caution">
    <text evidence="1">The sequence shown here is derived from an EMBL/GenBank/DDBJ whole genome shotgun (WGS) entry which is preliminary data.</text>
</comment>
<gene>
    <name evidence="1" type="ORF">BDY19DRAFT_991938</name>
</gene>
<evidence type="ECO:0000313" key="1">
    <source>
        <dbReference type="EMBL" id="KAI0090493.1"/>
    </source>
</evidence>
<reference evidence="1" key="1">
    <citation type="journal article" date="2021" name="Environ. Microbiol.">
        <title>Gene family expansions and transcriptome signatures uncover fungal adaptations to wood decay.</title>
        <authorList>
            <person name="Hage H."/>
            <person name="Miyauchi S."/>
            <person name="Viragh M."/>
            <person name="Drula E."/>
            <person name="Min B."/>
            <person name="Chaduli D."/>
            <person name="Navarro D."/>
            <person name="Favel A."/>
            <person name="Norest M."/>
            <person name="Lesage-Meessen L."/>
            <person name="Balint B."/>
            <person name="Merenyi Z."/>
            <person name="de Eugenio L."/>
            <person name="Morin E."/>
            <person name="Martinez A.T."/>
            <person name="Baldrian P."/>
            <person name="Stursova M."/>
            <person name="Martinez M.J."/>
            <person name="Novotny C."/>
            <person name="Magnuson J.K."/>
            <person name="Spatafora J.W."/>
            <person name="Maurice S."/>
            <person name="Pangilinan J."/>
            <person name="Andreopoulos W."/>
            <person name="LaButti K."/>
            <person name="Hundley H."/>
            <person name="Na H."/>
            <person name="Kuo A."/>
            <person name="Barry K."/>
            <person name="Lipzen A."/>
            <person name="Henrissat B."/>
            <person name="Riley R."/>
            <person name="Ahrendt S."/>
            <person name="Nagy L.G."/>
            <person name="Grigoriev I.V."/>
            <person name="Martin F."/>
            <person name="Rosso M.N."/>
        </authorList>
    </citation>
    <scope>NUCLEOTIDE SEQUENCE</scope>
    <source>
        <strain evidence="1">CBS 384.51</strain>
    </source>
</reference>
<evidence type="ECO:0000313" key="2">
    <source>
        <dbReference type="Proteomes" id="UP001055072"/>
    </source>
</evidence>
<protein>
    <submittedName>
        <fullName evidence="1">Uncharacterized protein</fullName>
    </submittedName>
</protein>
<sequence length="1348" mass="141119">MPTATRSQATLAQFNFTSKSSSKSAHARNSGDRDKASVGVEDGSRAASMDGDGEQSHDSTKNPKRPSPPQNEINSDQPDERAAKRLKSAHPGEPPGHADAHTPRPSHDHDPAQDIFTPIQPHTGPPSASSPPSPSPSQTTVGSSLAVFPRAQSAPADSDVPHLDFKRIPPSPSKGKGKDTLRFTSVPPSESSQDSAIFHSSNLNYTSRGGNAQEGADVPMVGPIPTTPHPRSNFLALSAVSMSPLTPLPPTPLPQPLSSTRHPNPSQLYQDIFVQVKQSDGTIAHTHSLTHTHTAEPDASSSSSRTPRSKTPTPTLPISNVNDGLLPRHSTALVAVTAKKGIVGRMRPKTSGGPSSSPSNVTASKASKEVVVPPKTPTQRTRTVSTPEPSTSMARARSKTPGRVGGEVPKTPGRTSTEVPKTPGRTNTEVPKTPGRERIASGVAVLKTPGRTRPLSDAKTPVRGAAELPKTPGRGRSEIPKTPGRGDTSKIPLPKTPSFPGSRSQSQPRAHSPEWRRDEARDVDTLQASALSVSRPKTPGRGSSIPRPKFPRSPYAQPTKTEMFAEVESRVERVSQPEERADKVAPPVLASPSELSNPQLPHPINSELGGSAHTSDIQPGHRTTEVAKKPPSRKRSASVAPDGPGGVRMTRSASLRQQETKKQMDLKGKSNGLVPPASSSSNTAKTPIRGRSSTVSHSRPAPSSSTSNPNVLSSITKSRPPASTSTPRPSVNSTTVSSRTSSLFSNSTYSYNRPPNSTSSVPSSSGALSTLSMALEKLNMPPPSRPSTSLGFTENGKSNDDDSEAGGDDRMDVDRDVGKKMRTRTRDDSVVGKASSSASKAREGGTSGMEKMAPFRRANTVGPSVSRSVAGKGEEQKQSSLMLPPPVPGASSGSSSVKATATGETKNSITVRDGMVTGKARGGYVFGNPKAGGARGIFGVAALPSSMQSRMTATGGRGGRVMHKASKVSSLPVVEGSPVKGGGAVDNDGDVEMKENSARDDEGVVGQPSEEPNPFAPPVAGPSTPSTPKSMDVVVPIRDASDEKTTPIAKEDGAGKSTGGGWRSHARRASHAHQLLSQSLSSLPQTPPKKVPATEGKGKERATAMDATPTSPSFNTRSKDVTRSAPGGVGGGSGIGARVSARRAAAAATSPPSVQKTKERGKSSTPSGSGSKPKTLKILRHCNVFVDVRTDDGDDAGSLFVEMLTGLGARILGRVGQSCTHIVYKNGLMSTLTRYRLLNNPKPAVVGIGWVVECVEQRARVEETNFLIDIEHASIAGSNKRRRSMLPKHLLDSPERRPPGVEEGGGPGPGGEIASSPSSEGTAANHSLDSLPPLERARRRQSQLFGRP</sequence>
<organism evidence="1 2">
    <name type="scientific">Irpex rosettiformis</name>
    <dbReference type="NCBI Taxonomy" id="378272"/>
    <lineage>
        <taxon>Eukaryota</taxon>
        <taxon>Fungi</taxon>
        <taxon>Dikarya</taxon>
        <taxon>Basidiomycota</taxon>
        <taxon>Agaricomycotina</taxon>
        <taxon>Agaricomycetes</taxon>
        <taxon>Polyporales</taxon>
        <taxon>Irpicaceae</taxon>
        <taxon>Irpex</taxon>
    </lineage>
</organism>
<proteinExistence type="predicted"/>
<dbReference type="Proteomes" id="UP001055072">
    <property type="component" value="Unassembled WGS sequence"/>
</dbReference>
<keyword evidence="2" id="KW-1185">Reference proteome</keyword>